<evidence type="ECO:0000256" key="8">
    <source>
        <dbReference type="SAM" id="SignalP"/>
    </source>
</evidence>
<evidence type="ECO:0000259" key="9">
    <source>
        <dbReference type="Pfam" id="PF00326"/>
    </source>
</evidence>
<evidence type="ECO:0000313" key="10">
    <source>
        <dbReference type="EMBL" id="MFC0049264.1"/>
    </source>
</evidence>
<dbReference type="Pfam" id="PF00326">
    <property type="entry name" value="Peptidase_S9"/>
    <property type="match status" value="1"/>
</dbReference>
<feature type="chain" id="PRO_5046358518" description="Acyl-peptide hydrolase" evidence="8">
    <location>
        <begin position="24"/>
        <end position="679"/>
    </location>
</feature>
<keyword evidence="3" id="KW-0645">Protease</keyword>
<comment type="caution">
    <text evidence="10">The sequence shown here is derived from an EMBL/GenBank/DDBJ whole genome shotgun (WGS) entry which is preliminary data.</text>
</comment>
<dbReference type="EMBL" id="JBHLXP010000003">
    <property type="protein sequence ID" value="MFC0049264.1"/>
    <property type="molecule type" value="Genomic_DNA"/>
</dbReference>
<keyword evidence="3" id="KW-0720">Serine protease</keyword>
<evidence type="ECO:0000256" key="1">
    <source>
        <dbReference type="ARBA" id="ARBA00022729"/>
    </source>
</evidence>
<gene>
    <name evidence="10" type="ORF">ACFFJP_13285</name>
</gene>
<dbReference type="InterPro" id="IPR011042">
    <property type="entry name" value="6-blade_b-propeller_TolB-like"/>
</dbReference>
<keyword evidence="4" id="KW-0007">Acetylation</keyword>
<evidence type="ECO:0000256" key="7">
    <source>
        <dbReference type="ARBA" id="ARBA00045885"/>
    </source>
</evidence>
<protein>
    <recommendedName>
        <fullName evidence="6">Acyl-peptide hydrolase</fullName>
    </recommendedName>
    <alternativeName>
        <fullName evidence="5">Acylaminoacyl-peptidase</fullName>
    </alternativeName>
</protein>
<accession>A0ABV6BEG3</accession>
<keyword evidence="11" id="KW-1185">Reference proteome</keyword>
<dbReference type="RefSeq" id="WP_377244792.1">
    <property type="nucleotide sequence ID" value="NZ_JBHLXP010000003.1"/>
</dbReference>
<evidence type="ECO:0000313" key="11">
    <source>
        <dbReference type="Proteomes" id="UP001589813"/>
    </source>
</evidence>
<evidence type="ECO:0000256" key="6">
    <source>
        <dbReference type="ARBA" id="ARBA00032596"/>
    </source>
</evidence>
<dbReference type="PANTHER" id="PTHR42776">
    <property type="entry name" value="SERINE PEPTIDASE S9 FAMILY MEMBER"/>
    <property type="match status" value="1"/>
</dbReference>
<dbReference type="Gene3D" id="2.120.10.30">
    <property type="entry name" value="TolB, C-terminal domain"/>
    <property type="match status" value="2"/>
</dbReference>
<keyword evidence="2" id="KW-0378">Hydrolase</keyword>
<dbReference type="PROSITE" id="PS00708">
    <property type="entry name" value="PRO_ENDOPEP_SER"/>
    <property type="match status" value="1"/>
</dbReference>
<dbReference type="InterPro" id="IPR001375">
    <property type="entry name" value="Peptidase_S9_cat"/>
</dbReference>
<proteinExistence type="predicted"/>
<feature type="signal peptide" evidence="8">
    <location>
        <begin position="1"/>
        <end position="23"/>
    </location>
</feature>
<sequence>MFRHSQISLCAVVFLGMSSQVYASTPAPLTATDLYQVQKPAGMQVSPDGLRAVFSLNRYDLAKNNSNTDLHVLELGSGRQTQLTFHPAADNQPTWSPDGRQLVFVSKRDGEKNQLQMLTLGGGEARQLTDLPVGVSHPRFFPDGKKILFSAEVPAGFAGDFKLLKDEKKPLHSAKVSENRIYRYWDHFLTDDKVTQFFAYDIQSGDIQALTPGWTQWTSLDGGPEFDLSPDGKQLALSAVSSKPPYNSLNFDVYLVPTDGSGKAVNLTEANPADDSKPVFSPDGRSLLYGAQKRTDFGNDNVKLTRFDLAKKTATVLAGNIDLSPQQWFFSKDSQMLYFLAEDKARVSLFSVPAAGGPVKQVLRQASNEQVQMAGPQRFALVQHGISQLPEIFLLDNKSRTLKQISQINAALQQNTQWGKVEEMNYPGSDGKPIQMFVIFPPNFDTSKRWPLLSLLHGGPHSAFNDAFGTRWHPQVFAAMGYVVIMPNFHGSTGFGEAFTASIHGDHATKPFFDSEAAIDYMTSRGYIDESRVAAAGGSYGGYLVSWIAGHSTKYKALVNHAGVYDLMAQFASDSTLLRTHAYAGSPWKDKENVLKASPAMFAENFNTPMLITHGEQDYRVPVTQGLALYGVLKGKGVDARLVYFPDENHWILKPQNSIYWYHEFGQWLERYLGKGPTE</sequence>
<comment type="function">
    <text evidence="7">This enzyme catalyzes the hydrolysis of the N-terminal peptide bond of an N-acetylated peptide to generate an N-acetylated amino acid and a peptide with a free N-terminus. It preferentially cleaves off Ac-Ala, Ac-Met and Ac-Ser. Also, involved in the degradation of oxidized and glycated proteins.</text>
</comment>
<feature type="domain" description="Peptidase S9 prolyl oligopeptidase catalytic" evidence="9">
    <location>
        <begin position="470"/>
        <end position="675"/>
    </location>
</feature>
<name>A0ABV6BEG3_9GAMM</name>
<keyword evidence="1 8" id="KW-0732">Signal</keyword>
<dbReference type="Pfam" id="PF07676">
    <property type="entry name" value="PD40"/>
    <property type="match status" value="3"/>
</dbReference>
<evidence type="ECO:0000256" key="4">
    <source>
        <dbReference type="ARBA" id="ARBA00022990"/>
    </source>
</evidence>
<evidence type="ECO:0000256" key="5">
    <source>
        <dbReference type="ARBA" id="ARBA00032284"/>
    </source>
</evidence>
<dbReference type="InterPro" id="IPR011659">
    <property type="entry name" value="WD40"/>
</dbReference>
<evidence type="ECO:0000256" key="3">
    <source>
        <dbReference type="ARBA" id="ARBA00022825"/>
    </source>
</evidence>
<dbReference type="SUPFAM" id="SSF53474">
    <property type="entry name" value="alpha/beta-Hydrolases"/>
    <property type="match status" value="1"/>
</dbReference>
<dbReference type="PANTHER" id="PTHR42776:SF13">
    <property type="entry name" value="DIPEPTIDYL-PEPTIDASE 5"/>
    <property type="match status" value="1"/>
</dbReference>
<organism evidence="10 11">
    <name type="scientific">Rheinheimera tilapiae</name>
    <dbReference type="NCBI Taxonomy" id="875043"/>
    <lineage>
        <taxon>Bacteria</taxon>
        <taxon>Pseudomonadati</taxon>
        <taxon>Pseudomonadota</taxon>
        <taxon>Gammaproteobacteria</taxon>
        <taxon>Chromatiales</taxon>
        <taxon>Chromatiaceae</taxon>
        <taxon>Rheinheimera</taxon>
    </lineage>
</organism>
<reference evidence="10 11" key="1">
    <citation type="submission" date="2024-09" db="EMBL/GenBank/DDBJ databases">
        <authorList>
            <person name="Sun Q."/>
            <person name="Mori K."/>
        </authorList>
    </citation>
    <scope>NUCLEOTIDE SEQUENCE [LARGE SCALE GENOMIC DNA]</scope>
    <source>
        <strain evidence="10 11">KCTC 23315</strain>
    </source>
</reference>
<dbReference type="Gene3D" id="3.40.50.1820">
    <property type="entry name" value="alpha/beta hydrolase"/>
    <property type="match status" value="1"/>
</dbReference>
<dbReference type="Proteomes" id="UP001589813">
    <property type="component" value="Unassembled WGS sequence"/>
</dbReference>
<dbReference type="SUPFAM" id="SSF82171">
    <property type="entry name" value="DPP6 N-terminal domain-like"/>
    <property type="match status" value="1"/>
</dbReference>
<dbReference type="InterPro" id="IPR002471">
    <property type="entry name" value="Pept_S9_AS"/>
</dbReference>
<evidence type="ECO:0000256" key="2">
    <source>
        <dbReference type="ARBA" id="ARBA00022801"/>
    </source>
</evidence>
<dbReference type="InterPro" id="IPR029058">
    <property type="entry name" value="AB_hydrolase_fold"/>
</dbReference>